<evidence type="ECO:0000256" key="1">
    <source>
        <dbReference type="SAM" id="MobiDB-lite"/>
    </source>
</evidence>
<dbReference type="Proteomes" id="UP001595539">
    <property type="component" value="Unassembled WGS sequence"/>
</dbReference>
<comment type="caution">
    <text evidence="2">The sequence shown here is derived from an EMBL/GenBank/DDBJ whole genome shotgun (WGS) entry which is preliminary data.</text>
</comment>
<proteinExistence type="predicted"/>
<protein>
    <submittedName>
        <fullName evidence="2">Uncharacterized protein</fullName>
    </submittedName>
</protein>
<keyword evidence="3" id="KW-1185">Reference proteome</keyword>
<organism evidence="2 3">
    <name type="scientific">Paracoccus angustae</name>
    <dbReference type="NCBI Taxonomy" id="1671480"/>
    <lineage>
        <taxon>Bacteria</taxon>
        <taxon>Pseudomonadati</taxon>
        <taxon>Pseudomonadota</taxon>
        <taxon>Alphaproteobacteria</taxon>
        <taxon>Rhodobacterales</taxon>
        <taxon>Paracoccaceae</taxon>
        <taxon>Paracoccus</taxon>
    </lineage>
</organism>
<dbReference type="EMBL" id="JBHRXY010000001">
    <property type="protein sequence ID" value="MFC3628194.1"/>
    <property type="molecule type" value="Genomic_DNA"/>
</dbReference>
<name>A0ABV7TZI6_9RHOB</name>
<accession>A0ABV7TZI6</accession>
<evidence type="ECO:0000313" key="3">
    <source>
        <dbReference type="Proteomes" id="UP001595539"/>
    </source>
</evidence>
<feature type="compositionally biased region" description="Basic and acidic residues" evidence="1">
    <location>
        <begin position="175"/>
        <end position="184"/>
    </location>
</feature>
<reference evidence="3" key="1">
    <citation type="journal article" date="2019" name="Int. J. Syst. Evol. Microbiol.">
        <title>The Global Catalogue of Microorganisms (GCM) 10K type strain sequencing project: providing services to taxonomists for standard genome sequencing and annotation.</title>
        <authorList>
            <consortium name="The Broad Institute Genomics Platform"/>
            <consortium name="The Broad Institute Genome Sequencing Center for Infectious Disease"/>
            <person name="Wu L."/>
            <person name="Ma J."/>
        </authorList>
    </citation>
    <scope>NUCLEOTIDE SEQUENCE [LARGE SCALE GENOMIC DNA]</scope>
    <source>
        <strain evidence="3">KCTC 42473</strain>
    </source>
</reference>
<sequence>MEAGVILRRGVDPATLAAFRQGGYPVLFAWLDWPDDPVWAHSGVGPITWGGKTWKGVGMVGNVQIPEEGAEIAAVEAVLALAGVAADMDGYADDTIRNRSMALHIGAVKGRPGGHDGKQTTGQGNALVGQPIQLFSGIMDMLTLTASGSDTGVEHEAQVTVLTGQEARSMASISHSDEDQRRQYPTDTAGRLTQMAYARAQRLTWPET</sequence>
<gene>
    <name evidence="2" type="ORF">ACFOM8_01905</name>
</gene>
<feature type="region of interest" description="Disordered" evidence="1">
    <location>
        <begin position="167"/>
        <end position="189"/>
    </location>
</feature>
<evidence type="ECO:0000313" key="2">
    <source>
        <dbReference type="EMBL" id="MFC3628194.1"/>
    </source>
</evidence>
<dbReference type="RefSeq" id="WP_377758782.1">
    <property type="nucleotide sequence ID" value="NZ_JBHRXY010000001.1"/>
</dbReference>